<evidence type="ECO:0000313" key="3">
    <source>
        <dbReference type="Proteomes" id="UP000018126"/>
    </source>
</evidence>
<comment type="caution">
    <text evidence="2">The sequence shown here is derived from an EMBL/GenBank/DDBJ whole genome shotgun (WGS) entry which is preliminary data.</text>
</comment>
<reference evidence="2 3" key="1">
    <citation type="journal article" date="2013" name="Genome Announc.">
        <title>High-Quality Draft Genome Sequence of Vagococcus lutrae Strain LBD1, Isolated from the Largemouth Bass Micropterus salmoides.</title>
        <authorList>
            <person name="Lebreton F."/>
            <person name="Valentino M.D."/>
            <person name="Duncan L.B."/>
            <person name="Zeng Q."/>
            <person name="Manson McGuire A."/>
            <person name="Earl A.M."/>
            <person name="Gilmore M.S."/>
        </authorList>
    </citation>
    <scope>NUCLEOTIDE SEQUENCE [LARGE SCALE GENOMIC DNA]</scope>
    <source>
        <strain evidence="2 3">LBD1</strain>
    </source>
</reference>
<sequence>MKKKNNTVKVLVGVVVIAVLFALIFGERVEPEEKTVVTETTEAKKETAETITETTEEIKEVKKDEKIVYKQDEWWEVDRQWRLKVNNVTTTDERNQFSDKEPAQVVIIDYTYENLGYESDFQDLFMVPEKIIDSQKKMAETYPASGKGDPQPTPPGAMTENATYVYGLNNEGGPITIIFEEYDNDSNLQKATFEIDITE</sequence>
<keyword evidence="3" id="KW-1185">Reference proteome</keyword>
<protein>
    <recommendedName>
        <fullName evidence="4">DUF5067 domain-containing protein</fullName>
    </recommendedName>
</protein>
<dbReference type="RefSeq" id="WP_023606310.1">
    <property type="nucleotide sequence ID" value="NZ_AYSH01000013.1"/>
</dbReference>
<accession>V6Q3S2</accession>
<proteinExistence type="predicted"/>
<feature type="region of interest" description="Disordered" evidence="1">
    <location>
        <begin position="140"/>
        <end position="160"/>
    </location>
</feature>
<name>V6Q3S2_9ENTE</name>
<dbReference type="eggNOG" id="ENOG5032TYG">
    <property type="taxonomic scope" value="Bacteria"/>
</dbReference>
<evidence type="ECO:0000313" key="2">
    <source>
        <dbReference type="EMBL" id="EST89876.1"/>
    </source>
</evidence>
<dbReference type="Proteomes" id="UP000018126">
    <property type="component" value="Unassembled WGS sequence"/>
</dbReference>
<dbReference type="AlphaFoldDB" id="V6Q3S2"/>
<organism evidence="2 3">
    <name type="scientific">Vagococcus lutrae LBD1</name>
    <dbReference type="NCBI Taxonomy" id="1408226"/>
    <lineage>
        <taxon>Bacteria</taxon>
        <taxon>Bacillati</taxon>
        <taxon>Bacillota</taxon>
        <taxon>Bacilli</taxon>
        <taxon>Lactobacillales</taxon>
        <taxon>Enterococcaceae</taxon>
        <taxon>Vagococcus</taxon>
    </lineage>
</organism>
<gene>
    <name evidence="2" type="ORF">T233_00982</name>
</gene>
<evidence type="ECO:0008006" key="4">
    <source>
        <dbReference type="Google" id="ProtNLM"/>
    </source>
</evidence>
<dbReference type="EMBL" id="AYSH01000013">
    <property type="protein sequence ID" value="EST89876.1"/>
    <property type="molecule type" value="Genomic_DNA"/>
</dbReference>
<dbReference type="STRING" id="1408226.T233_00982"/>
<evidence type="ECO:0000256" key="1">
    <source>
        <dbReference type="SAM" id="MobiDB-lite"/>
    </source>
</evidence>